<reference evidence="2 3" key="1">
    <citation type="submission" date="2021-03" db="EMBL/GenBank/DDBJ databases">
        <title>Metabolic Capacity of the Antarctic Cyanobacterium Phormidium pseudopriestleyi that Sustains Oxygenic Photosynthesis in the Presence of Hydrogen Sulfide.</title>
        <authorList>
            <person name="Lumian J.E."/>
            <person name="Jungblut A.D."/>
            <person name="Dillon M.L."/>
            <person name="Hawes I."/>
            <person name="Doran P.T."/>
            <person name="Mackey T.J."/>
            <person name="Dick G.J."/>
            <person name="Grettenberger C.L."/>
            <person name="Sumner D.Y."/>
        </authorList>
    </citation>
    <scope>NUCLEOTIDE SEQUENCE [LARGE SCALE GENOMIC DNA]</scope>
    <source>
        <strain evidence="2 3">FRX01</strain>
    </source>
</reference>
<accession>A0ABS3FKK4</accession>
<name>A0ABS3FKK4_9CYAN</name>
<evidence type="ECO:0000313" key="2">
    <source>
        <dbReference type="EMBL" id="MBO0347644.1"/>
    </source>
</evidence>
<dbReference type="RefSeq" id="WP_207086223.1">
    <property type="nucleotide sequence ID" value="NZ_JAFLQW010000018.1"/>
</dbReference>
<dbReference type="InterPro" id="IPR012340">
    <property type="entry name" value="NA-bd_OB-fold"/>
</dbReference>
<protein>
    <submittedName>
        <fullName evidence="2">OB-fold nucleic acid binding domain-containing protein</fullName>
    </submittedName>
</protein>
<evidence type="ECO:0000313" key="3">
    <source>
        <dbReference type="Proteomes" id="UP000664844"/>
    </source>
</evidence>
<dbReference type="Proteomes" id="UP000664844">
    <property type="component" value="Unassembled WGS sequence"/>
</dbReference>
<keyword evidence="3" id="KW-1185">Reference proteome</keyword>
<evidence type="ECO:0000256" key="1">
    <source>
        <dbReference type="SAM" id="MobiDB-lite"/>
    </source>
</evidence>
<organism evidence="2 3">
    <name type="scientific">Phormidium pseudopriestleyi FRX01</name>
    <dbReference type="NCBI Taxonomy" id="1759528"/>
    <lineage>
        <taxon>Bacteria</taxon>
        <taxon>Bacillati</taxon>
        <taxon>Cyanobacteriota</taxon>
        <taxon>Cyanophyceae</taxon>
        <taxon>Oscillatoriophycideae</taxon>
        <taxon>Oscillatoriales</taxon>
        <taxon>Oscillatoriaceae</taxon>
        <taxon>Phormidium</taxon>
    </lineage>
</organism>
<dbReference type="InterPro" id="IPR036700">
    <property type="entry name" value="BOBF_sf"/>
</dbReference>
<dbReference type="SUPFAM" id="SSF101756">
    <property type="entry name" value="Hypothetical protein YgiW"/>
    <property type="match status" value="1"/>
</dbReference>
<sequence length="125" mass="13909">MKSTFTAVLIAAMFVMGINPVSAQIPIRELQRTSGLTISGEIKSVVGNEFILDDGTGQVIVDAGPHWYHQLDLREGERVTVVGKYEGYDLDAFTITRENGEVLQIRDSEGPPPWSGGRRRHNRNR</sequence>
<feature type="region of interest" description="Disordered" evidence="1">
    <location>
        <begin position="105"/>
        <end position="125"/>
    </location>
</feature>
<comment type="caution">
    <text evidence="2">The sequence shown here is derived from an EMBL/GenBank/DDBJ whole genome shotgun (WGS) entry which is preliminary data.</text>
</comment>
<dbReference type="Gene3D" id="2.40.50.140">
    <property type="entry name" value="Nucleic acid-binding proteins"/>
    <property type="match status" value="1"/>
</dbReference>
<proteinExistence type="predicted"/>
<dbReference type="EMBL" id="JAFLQW010000018">
    <property type="protein sequence ID" value="MBO0347644.1"/>
    <property type="molecule type" value="Genomic_DNA"/>
</dbReference>
<gene>
    <name evidence="2" type="ORF">J0895_00670</name>
</gene>